<feature type="compositionally biased region" description="Polar residues" evidence="1">
    <location>
        <begin position="375"/>
        <end position="384"/>
    </location>
</feature>
<feature type="compositionally biased region" description="Basic and acidic residues" evidence="1">
    <location>
        <begin position="365"/>
        <end position="374"/>
    </location>
</feature>
<keyword evidence="3" id="KW-1185">Reference proteome</keyword>
<feature type="region of interest" description="Disordered" evidence="1">
    <location>
        <begin position="1"/>
        <end position="26"/>
    </location>
</feature>
<organism evidence="2 3">
    <name type="scientific">Rhizobium freirei PRF 81</name>
    <dbReference type="NCBI Taxonomy" id="363754"/>
    <lineage>
        <taxon>Bacteria</taxon>
        <taxon>Pseudomonadati</taxon>
        <taxon>Pseudomonadota</taxon>
        <taxon>Alphaproteobacteria</taxon>
        <taxon>Hyphomicrobiales</taxon>
        <taxon>Rhizobiaceae</taxon>
        <taxon>Rhizobium/Agrobacterium group</taxon>
        <taxon>Rhizobium</taxon>
    </lineage>
</organism>
<feature type="region of interest" description="Disordered" evidence="1">
    <location>
        <begin position="106"/>
        <end position="125"/>
    </location>
</feature>
<evidence type="ECO:0000313" key="2">
    <source>
        <dbReference type="EMBL" id="ENN85584.1"/>
    </source>
</evidence>
<feature type="compositionally biased region" description="Basic and acidic residues" evidence="1">
    <location>
        <begin position="1"/>
        <end position="13"/>
    </location>
</feature>
<gene>
    <name evidence="2" type="primary">nocT</name>
    <name evidence="2" type="ORF">RHSP_06572</name>
</gene>
<accession>N6TYY0</accession>
<feature type="compositionally biased region" description="Basic and acidic residues" evidence="1">
    <location>
        <begin position="113"/>
        <end position="125"/>
    </location>
</feature>
<sequence>MRRDFPRCDHECSARTGGSRAQPRPETVADLAVRHPAADDARRPARLRQSLDFPRERYIPGVGHRTDRHHARGLYRGGIDEGAAHILSDGLGTLSHPHQPVARVVSRPGAAHPDPRSLRELEHGHQSDRRKYFRACARCFPDPCPDTLVACDRIHSGSAAQPSKGIAEQRPLGFGAGIYLCVPWHTVDGTTLPGLLRSQPVGGRPAKHLLASASRSVLVRPRRLLVEQHRLHDGSLQGRHIGGATRHRRSRPGPRPVETDADKADHIPAGIQDGPSLLCERSNRLDQGELARKHRHTPGNHGTGPPDGLGDIRSLRGLPGGRSSLFASELHRLGILPNAGEASRPSTHQQFEEHHRRPNGFEAFAPEKGDEQASPHETGQSTIHRCTIKKGNSKCSNRFS</sequence>
<feature type="region of interest" description="Disordered" evidence="1">
    <location>
        <begin position="361"/>
        <end position="400"/>
    </location>
</feature>
<dbReference type="AlphaFoldDB" id="N6TYY0"/>
<dbReference type="STRING" id="363754.RHSP_06572"/>
<proteinExistence type="predicted"/>
<comment type="caution">
    <text evidence="2">The sequence shown here is derived from an EMBL/GenBank/DDBJ whole genome shotgun (WGS) entry which is preliminary data.</text>
</comment>
<dbReference type="EMBL" id="AQHN01000083">
    <property type="protein sequence ID" value="ENN85584.1"/>
    <property type="molecule type" value="Genomic_DNA"/>
</dbReference>
<feature type="region of interest" description="Disordered" evidence="1">
    <location>
        <begin position="291"/>
        <end position="313"/>
    </location>
</feature>
<evidence type="ECO:0000313" key="3">
    <source>
        <dbReference type="Proteomes" id="UP000012429"/>
    </source>
</evidence>
<reference evidence="2 3" key="1">
    <citation type="journal article" date="2012" name="BMC Genomics">
        <title>Genomic basis of broad host range and environmental adaptability of Rhizobium tropici CIAT 899 and Rhizobium sp. PRF 81 which are used in inoculants for common bean (Phaseolus vulgaris L.).</title>
        <authorList>
            <person name="Ormeno-Orrillo E."/>
            <person name="Menna P."/>
            <person name="Almeida L.G."/>
            <person name="Ollero F.J."/>
            <person name="Nicolas M.F."/>
            <person name="Pains Rodrigues E."/>
            <person name="Shigueyoshi Nakatani A."/>
            <person name="Silva Batista J.S."/>
            <person name="Oliveira Chueire L.M."/>
            <person name="Souza R.C."/>
            <person name="Ribeiro Vasconcelos A.T."/>
            <person name="Megias M."/>
            <person name="Hungria M."/>
            <person name="Martinez-Romero E."/>
        </authorList>
    </citation>
    <scope>NUCLEOTIDE SEQUENCE [LARGE SCALE GENOMIC DNA]</scope>
    <source>
        <strain evidence="2 3">PRF 81</strain>
    </source>
</reference>
<feature type="compositionally biased region" description="Basic and acidic residues" evidence="1">
    <location>
        <begin position="257"/>
        <end position="266"/>
    </location>
</feature>
<evidence type="ECO:0000256" key="1">
    <source>
        <dbReference type="SAM" id="MobiDB-lite"/>
    </source>
</evidence>
<protein>
    <submittedName>
        <fullName evidence="2">Nopaline binding protein of ABC transporter</fullName>
    </submittedName>
</protein>
<feature type="region of interest" description="Disordered" evidence="1">
    <location>
        <begin position="236"/>
        <end position="277"/>
    </location>
</feature>
<dbReference type="Proteomes" id="UP000012429">
    <property type="component" value="Unassembled WGS sequence"/>
</dbReference>
<name>N6TYY0_9HYPH</name>